<gene>
    <name evidence="2" type="ORF">NGAL_HAMBI1145_59060</name>
</gene>
<proteinExistence type="predicted"/>
<feature type="transmembrane region" description="Helical" evidence="1">
    <location>
        <begin position="235"/>
        <end position="256"/>
    </location>
</feature>
<feature type="transmembrane region" description="Helical" evidence="1">
    <location>
        <begin position="99"/>
        <end position="117"/>
    </location>
</feature>
<keyword evidence="1" id="KW-0812">Transmembrane</keyword>
<keyword evidence="1" id="KW-0472">Membrane</keyword>
<evidence type="ECO:0000313" key="3">
    <source>
        <dbReference type="Proteomes" id="UP000046176"/>
    </source>
</evidence>
<keyword evidence="1" id="KW-1133">Transmembrane helix</keyword>
<organism evidence="2 3">
    <name type="scientific">Neorhizobium galegae bv. officinalis</name>
    <dbReference type="NCBI Taxonomy" id="323656"/>
    <lineage>
        <taxon>Bacteria</taxon>
        <taxon>Pseudomonadati</taxon>
        <taxon>Pseudomonadota</taxon>
        <taxon>Alphaproteobacteria</taxon>
        <taxon>Hyphomicrobiales</taxon>
        <taxon>Rhizobiaceae</taxon>
        <taxon>Rhizobium/Agrobacterium group</taxon>
        <taxon>Neorhizobium</taxon>
    </lineage>
</organism>
<sequence>MLNHIFRPLRRYGLAGFFIGVALAGFFDGILLHQILQWHSLFSSLDGQVYQDLRFRMLTDGAFHAAMYGIGLVGLWLLWRGRHEFASEGSGKRFASTLLIGFGVWHLADAVLNHWLLGLHHIKEDHPNWLWWDLAFFALGLVCVGLGITFDRFGGRRRLSNTVASSVGIIAFAAGAVAASPWSNPRPVTVVFKQGISPAAVLAAVENANGQMLWSNADGDVWAIALKSGFDGWSFYRYGALYVSGSVFGMGCFSATPAPST</sequence>
<dbReference type="Pfam" id="PF10002">
    <property type="entry name" value="DUF2243"/>
    <property type="match status" value="1"/>
</dbReference>
<dbReference type="RefSeq" id="WP_046669632.1">
    <property type="nucleotide sequence ID" value="NZ_CCRH01000033.1"/>
</dbReference>
<dbReference type="InterPro" id="IPR018719">
    <property type="entry name" value="DUF2243_membrane"/>
</dbReference>
<evidence type="ECO:0000256" key="1">
    <source>
        <dbReference type="SAM" id="Phobius"/>
    </source>
</evidence>
<dbReference type="EMBL" id="CCRH01000033">
    <property type="protein sequence ID" value="CDZ41462.1"/>
    <property type="molecule type" value="Genomic_DNA"/>
</dbReference>
<feature type="transmembrane region" description="Helical" evidence="1">
    <location>
        <begin position="129"/>
        <end position="150"/>
    </location>
</feature>
<feature type="transmembrane region" description="Helical" evidence="1">
    <location>
        <begin position="12"/>
        <end position="36"/>
    </location>
</feature>
<feature type="transmembrane region" description="Helical" evidence="1">
    <location>
        <begin position="162"/>
        <end position="182"/>
    </location>
</feature>
<name>A0A0T7G2N9_NEOGA</name>
<reference evidence="2 3" key="1">
    <citation type="submission" date="2014-08" db="EMBL/GenBank/DDBJ databases">
        <authorList>
            <person name="Chen Y.-H."/>
        </authorList>
    </citation>
    <scope>NUCLEOTIDE SEQUENCE [LARGE SCALE GENOMIC DNA]</scope>
</reference>
<protein>
    <submittedName>
        <fullName evidence="2">Membrane protein-like protein</fullName>
    </submittedName>
</protein>
<accession>A0A0T7G2N9</accession>
<dbReference type="Proteomes" id="UP000046176">
    <property type="component" value="Unassembled WGS sequence"/>
</dbReference>
<evidence type="ECO:0000313" key="2">
    <source>
        <dbReference type="EMBL" id="CDZ41462.1"/>
    </source>
</evidence>
<dbReference type="AlphaFoldDB" id="A0A0T7G2N9"/>
<feature type="transmembrane region" description="Helical" evidence="1">
    <location>
        <begin position="61"/>
        <end position="79"/>
    </location>
</feature>